<dbReference type="Proteomes" id="UP000663877">
    <property type="component" value="Unassembled WGS sequence"/>
</dbReference>
<dbReference type="EMBL" id="CAJNOI010000543">
    <property type="protein sequence ID" value="CAF1303651.1"/>
    <property type="molecule type" value="Genomic_DNA"/>
</dbReference>
<dbReference type="EMBL" id="CAJNOM010000177">
    <property type="protein sequence ID" value="CAF1183900.1"/>
    <property type="molecule type" value="Genomic_DNA"/>
</dbReference>
<gene>
    <name evidence="1" type="ORF">BJG266_LOCUS23183</name>
    <name evidence="3" type="ORF">BJG266_LOCUS32421</name>
    <name evidence="2" type="ORF">QVE165_LOCUS24843</name>
    <name evidence="4" type="ORF">QVE165_LOCUS49492</name>
</gene>
<evidence type="ECO:0000313" key="1">
    <source>
        <dbReference type="EMBL" id="CAF1134308.1"/>
    </source>
</evidence>
<evidence type="ECO:0000313" key="4">
    <source>
        <dbReference type="EMBL" id="CAF1576722.1"/>
    </source>
</evidence>
<dbReference type="Proteomes" id="UP000663832">
    <property type="component" value="Unassembled WGS sequence"/>
</dbReference>
<reference evidence="3" key="1">
    <citation type="submission" date="2021-02" db="EMBL/GenBank/DDBJ databases">
        <authorList>
            <person name="Nowell W R."/>
        </authorList>
    </citation>
    <scope>NUCLEOTIDE SEQUENCE</scope>
</reference>
<protein>
    <submittedName>
        <fullName evidence="3">Uncharacterized protein</fullName>
    </submittedName>
</protein>
<dbReference type="EMBL" id="CAJNOM010000903">
    <property type="protein sequence ID" value="CAF1576722.1"/>
    <property type="molecule type" value="Genomic_DNA"/>
</dbReference>
<sequence>MFWLLIPNGFNTQDMAKLSGKQFCNNYSSTLIKAHGPAAIFLISSNKQNLCQLNYHHKENNPSICIKHDEILIDPLLFYIKYKKLIQYPNEVFILSSGILSQSFTQDNNQCESSNYEQILNMIDTPLPPSNHQSINEQIYLKNKKLSKILYVLNLNKKIRKNYFKNYFIGSTKILLERRQLPAYLNYVFIFHRTNLQVEYNRKRANSSSHFGSNCHIEFVRNLSKLSTENNIKNLFFHSDKIKCIPPRIVQKSRVWVYHIDDNHIHTYYQDILAGKINDITNGANNSYSPRSMSSEAQKIRCKKSIGTGRMDCNGGLEKSEL</sequence>
<proteinExistence type="predicted"/>
<dbReference type="EMBL" id="CAJNOI010000152">
    <property type="protein sequence ID" value="CAF1134308.1"/>
    <property type="molecule type" value="Genomic_DNA"/>
</dbReference>
<accession>A0A815DXU7</accession>
<evidence type="ECO:0000313" key="2">
    <source>
        <dbReference type="EMBL" id="CAF1183900.1"/>
    </source>
</evidence>
<name>A0A815DXU7_9BILA</name>
<comment type="caution">
    <text evidence="3">The sequence shown here is derived from an EMBL/GenBank/DDBJ whole genome shotgun (WGS) entry which is preliminary data.</text>
</comment>
<dbReference type="OrthoDB" id="3800936at2759"/>
<dbReference type="AlphaFoldDB" id="A0A815DXU7"/>
<evidence type="ECO:0000313" key="3">
    <source>
        <dbReference type="EMBL" id="CAF1303651.1"/>
    </source>
</evidence>
<organism evidence="3 6">
    <name type="scientific">Adineta steineri</name>
    <dbReference type="NCBI Taxonomy" id="433720"/>
    <lineage>
        <taxon>Eukaryota</taxon>
        <taxon>Metazoa</taxon>
        <taxon>Spiralia</taxon>
        <taxon>Gnathifera</taxon>
        <taxon>Rotifera</taxon>
        <taxon>Eurotatoria</taxon>
        <taxon>Bdelloidea</taxon>
        <taxon>Adinetida</taxon>
        <taxon>Adinetidae</taxon>
        <taxon>Adineta</taxon>
    </lineage>
</organism>
<keyword evidence="5" id="KW-1185">Reference proteome</keyword>
<evidence type="ECO:0000313" key="5">
    <source>
        <dbReference type="Proteomes" id="UP000663832"/>
    </source>
</evidence>
<evidence type="ECO:0000313" key="6">
    <source>
        <dbReference type="Proteomes" id="UP000663877"/>
    </source>
</evidence>